<gene>
    <name evidence="6" type="ORF">DXT89_15815</name>
</gene>
<dbReference type="Proteomes" id="UP000436911">
    <property type="component" value="Unassembled WGS sequence"/>
</dbReference>
<dbReference type="GO" id="GO:0050660">
    <property type="term" value="F:flavin adenine dinucleotide binding"/>
    <property type="evidence" value="ECO:0007669"/>
    <property type="project" value="InterPro"/>
</dbReference>
<reference evidence="6 7" key="1">
    <citation type="submission" date="2018-08" db="EMBL/GenBank/DDBJ databases">
        <title>Genome sequencing of Agrobacterium vitis strain ICMP 10754.</title>
        <authorList>
            <person name="Visnovsky S.B."/>
            <person name="Pitman A.R."/>
        </authorList>
    </citation>
    <scope>NUCLEOTIDE SEQUENCE [LARGE SCALE GENOMIC DNA]</scope>
    <source>
        <strain evidence="6 7">ICMP 10754</strain>
    </source>
</reference>
<evidence type="ECO:0000256" key="3">
    <source>
        <dbReference type="ARBA" id="ARBA00022827"/>
    </source>
</evidence>
<dbReference type="GO" id="GO:0008115">
    <property type="term" value="F:sarcosine oxidase activity"/>
    <property type="evidence" value="ECO:0007669"/>
    <property type="project" value="TreeGrafter"/>
</dbReference>
<sequence>MTDQVFKYLIIGRGMMGAAAARHLALQSDGVALVGPDEPADKQSHEGVFASHYDEARITRTIDGDPVWAKLAHESIARYNEIEQQSSIQFYHEAGCLIVGTSPDGHSDYVDRATRAAEGLGVTTQSFDHAGLAERFGYFRFEPVSKGIYEARRAGYVNPRRLVEAQAQLAVRAGATLISDVAIGTRDEGGYVVVTTAGGKVLKAGRVLVAAGGFSIADRLLPRRIDLSVYARTVTFFEIADQDLPAYHGMPSLIHEPSNPRDHIYLLPPVRYPDGKTYLKIGGDPDDVRLTSEPEIRAWFRGGGRESARDHLARICRSLVPGVAQAPVSMAPCVTSFTGSGYPAIGFSDSPRIAVLTGGCGAAAKSSDEIGRLGAELILRGTIAHEDYDADFTPVFV</sequence>
<evidence type="ECO:0000256" key="1">
    <source>
        <dbReference type="ARBA" id="ARBA00001974"/>
    </source>
</evidence>
<comment type="caution">
    <text evidence="6">The sequence shown here is derived from an EMBL/GenBank/DDBJ whole genome shotgun (WGS) entry which is preliminary data.</text>
</comment>
<evidence type="ECO:0000256" key="4">
    <source>
        <dbReference type="ARBA" id="ARBA00023002"/>
    </source>
</evidence>
<dbReference type="Gene3D" id="3.50.50.60">
    <property type="entry name" value="FAD/NAD(P)-binding domain"/>
    <property type="match status" value="1"/>
</dbReference>
<keyword evidence="2" id="KW-0285">Flavoprotein</keyword>
<dbReference type="SUPFAM" id="SSF51905">
    <property type="entry name" value="FAD/NAD(P)-binding domain"/>
    <property type="match status" value="1"/>
</dbReference>
<keyword evidence="4" id="KW-0560">Oxidoreductase</keyword>
<dbReference type="AlphaFoldDB" id="A0A368NH65"/>
<dbReference type="RefSeq" id="WP_114387023.1">
    <property type="nucleotide sequence ID" value="NZ_CP055265.1"/>
</dbReference>
<feature type="domain" description="FAD dependent oxidoreductase" evidence="5">
    <location>
        <begin position="8"/>
        <end position="377"/>
    </location>
</feature>
<name>A0A368NH65_AGRVI</name>
<comment type="cofactor">
    <cofactor evidence="1">
        <name>FAD</name>
        <dbReference type="ChEBI" id="CHEBI:57692"/>
    </cofactor>
</comment>
<protein>
    <submittedName>
        <fullName evidence="6">FAD-dependent oxidoreductase</fullName>
    </submittedName>
</protein>
<dbReference type="InterPro" id="IPR045170">
    <property type="entry name" value="MTOX"/>
</dbReference>
<dbReference type="Pfam" id="PF01266">
    <property type="entry name" value="DAO"/>
    <property type="match status" value="1"/>
</dbReference>
<dbReference type="Gene3D" id="3.30.9.10">
    <property type="entry name" value="D-Amino Acid Oxidase, subunit A, domain 2"/>
    <property type="match status" value="1"/>
</dbReference>
<dbReference type="EMBL" id="QUSG01000008">
    <property type="protein sequence ID" value="KAA3526180.1"/>
    <property type="molecule type" value="Genomic_DNA"/>
</dbReference>
<dbReference type="InterPro" id="IPR006076">
    <property type="entry name" value="FAD-dep_OxRdtase"/>
</dbReference>
<dbReference type="InterPro" id="IPR036188">
    <property type="entry name" value="FAD/NAD-bd_sf"/>
</dbReference>
<dbReference type="PANTHER" id="PTHR10961">
    <property type="entry name" value="PEROXISOMAL SARCOSINE OXIDASE"/>
    <property type="match status" value="1"/>
</dbReference>
<dbReference type="GeneID" id="60684892"/>
<proteinExistence type="predicted"/>
<dbReference type="PANTHER" id="PTHR10961:SF10">
    <property type="entry name" value="FAD DEPENDENT OXIDOREDUCTASE DOMAIN-CONTAINING PROTEIN"/>
    <property type="match status" value="1"/>
</dbReference>
<accession>A0A368NH65</accession>
<evidence type="ECO:0000313" key="7">
    <source>
        <dbReference type="Proteomes" id="UP000436911"/>
    </source>
</evidence>
<keyword evidence="3" id="KW-0274">FAD</keyword>
<organism evidence="6 7">
    <name type="scientific">Agrobacterium vitis</name>
    <name type="common">Rhizobium vitis</name>
    <dbReference type="NCBI Taxonomy" id="373"/>
    <lineage>
        <taxon>Bacteria</taxon>
        <taxon>Pseudomonadati</taxon>
        <taxon>Pseudomonadota</taxon>
        <taxon>Alphaproteobacteria</taxon>
        <taxon>Hyphomicrobiales</taxon>
        <taxon>Rhizobiaceae</taxon>
        <taxon>Rhizobium/Agrobacterium group</taxon>
        <taxon>Agrobacterium</taxon>
    </lineage>
</organism>
<evidence type="ECO:0000256" key="2">
    <source>
        <dbReference type="ARBA" id="ARBA00022630"/>
    </source>
</evidence>
<evidence type="ECO:0000313" key="6">
    <source>
        <dbReference type="EMBL" id="KAA3526180.1"/>
    </source>
</evidence>
<evidence type="ECO:0000259" key="5">
    <source>
        <dbReference type="Pfam" id="PF01266"/>
    </source>
</evidence>
<dbReference type="OrthoDB" id="4443251at2"/>
<dbReference type="SUPFAM" id="SSF54373">
    <property type="entry name" value="FAD-linked reductases, C-terminal domain"/>
    <property type="match status" value="1"/>
</dbReference>